<organism evidence="2 3">
    <name type="scientific">Leptospira interrogans serovar Zanoni str. LT2156</name>
    <dbReference type="NCBI Taxonomy" id="1001601"/>
    <lineage>
        <taxon>Bacteria</taxon>
        <taxon>Pseudomonadati</taxon>
        <taxon>Spirochaetota</taxon>
        <taxon>Spirochaetia</taxon>
        <taxon>Leptospirales</taxon>
        <taxon>Leptospiraceae</taxon>
        <taxon>Leptospira</taxon>
    </lineage>
</organism>
<sequence length="135" mass="15884">MDLERSNKANPIFLFLSAIGLAVILSVLYNWFGEPLNPEAMEVLANLRSLTEEGKFFPINLHFLFSFKSLEINHWVELYHVFLFTFCIYFFTRDPLYRFYTSKGKMETESLSSLLFICNYTFDVFYTFSVLSGTF</sequence>
<evidence type="ECO:0000313" key="3">
    <source>
        <dbReference type="Proteomes" id="UP000012089"/>
    </source>
</evidence>
<protein>
    <submittedName>
        <fullName evidence="2">Uncharacterized protein</fullName>
    </submittedName>
</protein>
<proteinExistence type="predicted"/>
<dbReference type="Proteomes" id="UP000012089">
    <property type="component" value="Unassembled WGS sequence"/>
</dbReference>
<keyword evidence="1" id="KW-1133">Transmembrane helix</keyword>
<gene>
    <name evidence="2" type="ORF">LEP1GSC158_0253</name>
</gene>
<evidence type="ECO:0000313" key="2">
    <source>
        <dbReference type="EMBL" id="EMM93007.1"/>
    </source>
</evidence>
<dbReference type="AlphaFoldDB" id="M6HC78"/>
<reference evidence="2 3" key="1">
    <citation type="submission" date="2013-01" db="EMBL/GenBank/DDBJ databases">
        <authorList>
            <person name="Harkins D.M."/>
            <person name="Durkin A.S."/>
            <person name="Brinkac L.M."/>
            <person name="Haft D.H."/>
            <person name="Selengut J.D."/>
            <person name="Sanka R."/>
            <person name="DePew J."/>
            <person name="Purushe J."/>
            <person name="Tulsiani S.M."/>
            <person name="Graham G.C."/>
            <person name="Burns M.-A."/>
            <person name="Dohnt M.F."/>
            <person name="Smythe L.D."/>
            <person name="McKay D.B."/>
            <person name="Craig S.B."/>
            <person name="Vinetz J.M."/>
            <person name="Sutton G.G."/>
            <person name="Nierman W.C."/>
            <person name="Fouts D.E."/>
        </authorList>
    </citation>
    <scope>NUCLEOTIDE SEQUENCE [LARGE SCALE GENOMIC DNA]</scope>
    <source>
        <strain evidence="2 3">LT2156</strain>
    </source>
</reference>
<feature type="transmembrane region" description="Helical" evidence="1">
    <location>
        <begin position="111"/>
        <end position="131"/>
    </location>
</feature>
<feature type="transmembrane region" description="Helical" evidence="1">
    <location>
        <begin position="72"/>
        <end position="91"/>
    </location>
</feature>
<feature type="transmembrane region" description="Helical" evidence="1">
    <location>
        <begin position="12"/>
        <end position="32"/>
    </location>
</feature>
<keyword evidence="1" id="KW-0472">Membrane</keyword>
<dbReference type="EMBL" id="AFMF02000041">
    <property type="protein sequence ID" value="EMM93007.1"/>
    <property type="molecule type" value="Genomic_DNA"/>
</dbReference>
<accession>M6HC78</accession>
<keyword evidence="1" id="KW-0812">Transmembrane</keyword>
<evidence type="ECO:0000256" key="1">
    <source>
        <dbReference type="SAM" id="Phobius"/>
    </source>
</evidence>
<comment type="caution">
    <text evidence="2">The sequence shown here is derived from an EMBL/GenBank/DDBJ whole genome shotgun (WGS) entry which is preliminary data.</text>
</comment>
<name>M6HC78_LEPIR</name>